<dbReference type="InterPro" id="IPR036259">
    <property type="entry name" value="MFS_trans_sf"/>
</dbReference>
<comment type="subcellular location">
    <subcellularLocation>
        <location evidence="1">Membrane</location>
        <topology evidence="1">Multi-pass membrane protein</topology>
    </subcellularLocation>
</comment>
<dbReference type="PROSITE" id="PS50850">
    <property type="entry name" value="MFS"/>
    <property type="match status" value="1"/>
</dbReference>
<evidence type="ECO:0000256" key="1">
    <source>
        <dbReference type="ARBA" id="ARBA00004141"/>
    </source>
</evidence>
<dbReference type="Proteomes" id="UP000799436">
    <property type="component" value="Unassembled WGS sequence"/>
</dbReference>
<evidence type="ECO:0000259" key="7">
    <source>
        <dbReference type="PROSITE" id="PS50850"/>
    </source>
</evidence>
<evidence type="ECO:0000256" key="2">
    <source>
        <dbReference type="ARBA" id="ARBA00022448"/>
    </source>
</evidence>
<dbReference type="GO" id="GO:0016020">
    <property type="term" value="C:membrane"/>
    <property type="evidence" value="ECO:0007669"/>
    <property type="project" value="UniProtKB-SubCell"/>
</dbReference>
<dbReference type="PANTHER" id="PTHR43791:SF7">
    <property type="entry name" value="MAJOR FACILITATOR SUPERFAMILY (MFS) PROFILE DOMAIN-CONTAINING PROTEIN"/>
    <property type="match status" value="1"/>
</dbReference>
<keyword evidence="5 6" id="KW-0472">Membrane</keyword>
<evidence type="ECO:0000256" key="3">
    <source>
        <dbReference type="ARBA" id="ARBA00022692"/>
    </source>
</evidence>
<evidence type="ECO:0000256" key="6">
    <source>
        <dbReference type="SAM" id="Phobius"/>
    </source>
</evidence>
<dbReference type="GO" id="GO:0022857">
    <property type="term" value="F:transmembrane transporter activity"/>
    <property type="evidence" value="ECO:0007669"/>
    <property type="project" value="InterPro"/>
</dbReference>
<evidence type="ECO:0000256" key="4">
    <source>
        <dbReference type="ARBA" id="ARBA00022989"/>
    </source>
</evidence>
<evidence type="ECO:0000256" key="5">
    <source>
        <dbReference type="ARBA" id="ARBA00023136"/>
    </source>
</evidence>
<dbReference type="Gene3D" id="1.20.1250.20">
    <property type="entry name" value="MFS general substrate transporter like domains"/>
    <property type="match status" value="1"/>
</dbReference>
<keyword evidence="3 6" id="KW-0812">Transmembrane</keyword>
<name>A0A6G1KWI3_9PEZI</name>
<dbReference type="EMBL" id="ML995903">
    <property type="protein sequence ID" value="KAF2765001.1"/>
    <property type="molecule type" value="Genomic_DNA"/>
</dbReference>
<dbReference type="InterPro" id="IPR020846">
    <property type="entry name" value="MFS_dom"/>
</dbReference>
<dbReference type="PANTHER" id="PTHR43791">
    <property type="entry name" value="PERMEASE-RELATED"/>
    <property type="match status" value="1"/>
</dbReference>
<dbReference type="InterPro" id="IPR011701">
    <property type="entry name" value="MFS"/>
</dbReference>
<dbReference type="AlphaFoldDB" id="A0A6G1KWI3"/>
<protein>
    <submittedName>
        <fullName evidence="8">MFS general substrate transporter</fullName>
    </submittedName>
</protein>
<evidence type="ECO:0000313" key="8">
    <source>
        <dbReference type="EMBL" id="KAF2765001.1"/>
    </source>
</evidence>
<organism evidence="8 9">
    <name type="scientific">Teratosphaeria nubilosa</name>
    <dbReference type="NCBI Taxonomy" id="161662"/>
    <lineage>
        <taxon>Eukaryota</taxon>
        <taxon>Fungi</taxon>
        <taxon>Dikarya</taxon>
        <taxon>Ascomycota</taxon>
        <taxon>Pezizomycotina</taxon>
        <taxon>Dothideomycetes</taxon>
        <taxon>Dothideomycetidae</taxon>
        <taxon>Mycosphaerellales</taxon>
        <taxon>Teratosphaeriaceae</taxon>
        <taxon>Teratosphaeria</taxon>
    </lineage>
</organism>
<dbReference type="OrthoDB" id="6730379at2759"/>
<gene>
    <name evidence="8" type="ORF">EJ03DRAFT_221046</name>
</gene>
<feature type="domain" description="Major facilitator superfamily (MFS) profile" evidence="7">
    <location>
        <begin position="1"/>
        <end position="186"/>
    </location>
</feature>
<dbReference type="SUPFAM" id="SSF103473">
    <property type="entry name" value="MFS general substrate transporter"/>
    <property type="match status" value="1"/>
</dbReference>
<proteinExistence type="predicted"/>
<keyword evidence="9" id="KW-1185">Reference proteome</keyword>
<keyword evidence="4 6" id="KW-1133">Transmembrane helix</keyword>
<accession>A0A6G1KWI3</accession>
<feature type="transmembrane region" description="Helical" evidence="6">
    <location>
        <begin position="65"/>
        <end position="82"/>
    </location>
</feature>
<feature type="transmembrane region" description="Helical" evidence="6">
    <location>
        <begin position="126"/>
        <end position="148"/>
    </location>
</feature>
<feature type="transmembrane region" description="Helical" evidence="6">
    <location>
        <begin position="160"/>
        <end position="180"/>
    </location>
</feature>
<reference evidence="8" key="1">
    <citation type="journal article" date="2020" name="Stud. Mycol.">
        <title>101 Dothideomycetes genomes: a test case for predicting lifestyles and emergence of pathogens.</title>
        <authorList>
            <person name="Haridas S."/>
            <person name="Albert R."/>
            <person name="Binder M."/>
            <person name="Bloem J."/>
            <person name="Labutti K."/>
            <person name="Salamov A."/>
            <person name="Andreopoulos B."/>
            <person name="Baker S."/>
            <person name="Barry K."/>
            <person name="Bills G."/>
            <person name="Bluhm B."/>
            <person name="Cannon C."/>
            <person name="Castanera R."/>
            <person name="Culley D."/>
            <person name="Daum C."/>
            <person name="Ezra D."/>
            <person name="Gonzalez J."/>
            <person name="Henrissat B."/>
            <person name="Kuo A."/>
            <person name="Liang C."/>
            <person name="Lipzen A."/>
            <person name="Lutzoni F."/>
            <person name="Magnuson J."/>
            <person name="Mondo S."/>
            <person name="Nolan M."/>
            <person name="Ohm R."/>
            <person name="Pangilinan J."/>
            <person name="Park H.-J."/>
            <person name="Ramirez L."/>
            <person name="Alfaro M."/>
            <person name="Sun H."/>
            <person name="Tritt A."/>
            <person name="Yoshinaga Y."/>
            <person name="Zwiers L.-H."/>
            <person name="Turgeon B."/>
            <person name="Goodwin S."/>
            <person name="Spatafora J."/>
            <person name="Crous P."/>
            <person name="Grigoriev I."/>
        </authorList>
    </citation>
    <scope>NUCLEOTIDE SEQUENCE</scope>
    <source>
        <strain evidence="8">CBS 116005</strain>
    </source>
</reference>
<keyword evidence="2" id="KW-0813">Transport</keyword>
<evidence type="ECO:0000313" key="9">
    <source>
        <dbReference type="Proteomes" id="UP000799436"/>
    </source>
</evidence>
<dbReference type="Pfam" id="PF07690">
    <property type="entry name" value="MFS_1"/>
    <property type="match status" value="1"/>
</dbReference>
<sequence length="186" mass="20804">MWFCYGVQQTDKTATGTQAIFGLREDTHLHGQQYSWLTTIFYITYLCGEFPSNFLLQRWALGRTLSIYMLCWSICGICIAAAKNWNQLMALRGLQGFFECTISPGFILIVGTWYRTEEHSARALFWQSANAGFGIISSLVMYGIGVHAEKHGGLDPWRCISLFLGSATIALALVCFALLGSPKEVH</sequence>
<feature type="transmembrane region" description="Helical" evidence="6">
    <location>
        <begin position="94"/>
        <end position="114"/>
    </location>
</feature>